<feature type="domain" description="Amino acid permease/ SLC12A" evidence="8">
    <location>
        <begin position="34"/>
        <end position="468"/>
    </location>
</feature>
<feature type="transmembrane region" description="Helical" evidence="7">
    <location>
        <begin position="113"/>
        <end position="135"/>
    </location>
</feature>
<keyword evidence="4" id="KW-0029">Amino-acid transport</keyword>
<keyword evidence="6 7" id="KW-0472">Membrane</keyword>
<feature type="transmembrane region" description="Helical" evidence="7">
    <location>
        <begin position="141"/>
        <end position="160"/>
    </location>
</feature>
<evidence type="ECO:0000256" key="7">
    <source>
        <dbReference type="SAM" id="Phobius"/>
    </source>
</evidence>
<feature type="transmembrane region" description="Helical" evidence="7">
    <location>
        <begin position="304"/>
        <end position="329"/>
    </location>
</feature>
<protein>
    <submittedName>
        <fullName evidence="9">Amino-acid permease RocC</fullName>
    </submittedName>
</protein>
<dbReference type="Gene3D" id="1.20.1740.10">
    <property type="entry name" value="Amino acid/polyamine transporter I"/>
    <property type="match status" value="1"/>
</dbReference>
<dbReference type="Proteomes" id="UP000320776">
    <property type="component" value="Chromosome"/>
</dbReference>
<feature type="transmembrane region" description="Helical" evidence="7">
    <location>
        <begin position="421"/>
        <end position="442"/>
    </location>
</feature>
<feature type="transmembrane region" description="Helical" evidence="7">
    <location>
        <begin position="172"/>
        <end position="192"/>
    </location>
</feature>
<keyword evidence="10" id="KW-1185">Reference proteome</keyword>
<dbReference type="GO" id="GO:0016020">
    <property type="term" value="C:membrane"/>
    <property type="evidence" value="ECO:0007669"/>
    <property type="project" value="UniProtKB-SubCell"/>
</dbReference>
<organism evidence="9 10">
    <name type="scientific">Sporomusa termitida</name>
    <dbReference type="NCBI Taxonomy" id="2377"/>
    <lineage>
        <taxon>Bacteria</taxon>
        <taxon>Bacillati</taxon>
        <taxon>Bacillota</taxon>
        <taxon>Negativicutes</taxon>
        <taxon>Selenomonadales</taxon>
        <taxon>Sporomusaceae</taxon>
        <taxon>Sporomusa</taxon>
    </lineage>
</organism>
<evidence type="ECO:0000256" key="1">
    <source>
        <dbReference type="ARBA" id="ARBA00004141"/>
    </source>
</evidence>
<reference evidence="9 10" key="1">
    <citation type="submission" date="2019-02" db="EMBL/GenBank/DDBJ databases">
        <title>Closed genome of Sporomusa termitida DSM 4440.</title>
        <authorList>
            <person name="Poehlein A."/>
            <person name="Daniel R."/>
        </authorList>
    </citation>
    <scope>NUCLEOTIDE SEQUENCE [LARGE SCALE GENOMIC DNA]</scope>
    <source>
        <strain evidence="9 10">DSM 4440</strain>
    </source>
</reference>
<evidence type="ECO:0000256" key="5">
    <source>
        <dbReference type="ARBA" id="ARBA00022989"/>
    </source>
</evidence>
<dbReference type="FunFam" id="1.20.1740.10:FF:000001">
    <property type="entry name" value="Amino acid permease"/>
    <property type="match status" value="1"/>
</dbReference>
<keyword evidence="3 7" id="KW-0812">Transmembrane</keyword>
<keyword evidence="2" id="KW-0813">Transport</keyword>
<dbReference type="AlphaFoldDB" id="A0A517DS29"/>
<dbReference type="PIRSF" id="PIRSF006060">
    <property type="entry name" value="AA_transporter"/>
    <property type="match status" value="1"/>
</dbReference>
<evidence type="ECO:0000313" key="9">
    <source>
        <dbReference type="EMBL" id="QDR80160.1"/>
    </source>
</evidence>
<accession>A0A517DS29</accession>
<dbReference type="InterPro" id="IPR004841">
    <property type="entry name" value="AA-permease/SLC12A_dom"/>
</dbReference>
<feature type="transmembrane region" description="Helical" evidence="7">
    <location>
        <begin position="212"/>
        <end position="231"/>
    </location>
</feature>
<dbReference type="GO" id="GO:0006865">
    <property type="term" value="P:amino acid transport"/>
    <property type="evidence" value="ECO:0007669"/>
    <property type="project" value="UniProtKB-KW"/>
</dbReference>
<evidence type="ECO:0000256" key="2">
    <source>
        <dbReference type="ARBA" id="ARBA00022448"/>
    </source>
</evidence>
<feature type="transmembrane region" description="Helical" evidence="7">
    <location>
        <begin position="378"/>
        <end position="401"/>
    </location>
</feature>
<evidence type="ECO:0000313" key="10">
    <source>
        <dbReference type="Proteomes" id="UP000320776"/>
    </source>
</evidence>
<dbReference type="PANTHER" id="PTHR43495">
    <property type="entry name" value="GABA PERMEASE"/>
    <property type="match status" value="1"/>
</dbReference>
<dbReference type="KEGG" id="sted:SPTER_14770"/>
<feature type="transmembrane region" description="Helical" evidence="7">
    <location>
        <begin position="448"/>
        <end position="464"/>
    </location>
</feature>
<dbReference type="EMBL" id="CP036259">
    <property type="protein sequence ID" value="QDR80160.1"/>
    <property type="molecule type" value="Genomic_DNA"/>
</dbReference>
<name>A0A517DS29_9FIRM</name>
<dbReference type="PANTHER" id="PTHR43495:SF5">
    <property type="entry name" value="GAMMA-AMINOBUTYRIC ACID PERMEASE"/>
    <property type="match status" value="1"/>
</dbReference>
<sequence length="480" mass="51915">MIAIGGTLISSHPVNLAQLCPEKQGLKRDMKSRHLLMISIGGTIGTGLFMGSGQTINQAGPFGAILAYMVGGLIMYLVLLCLAELTVAMPVSGSFQSYATRFISPGTGFTTGWLYWLNWAICIAADFTAAGIIMHNWFPDVAVWIWCTVFAIALAGLNLLSVKAYGETEFWFASIKVAAIVSFIIAGSGLIFGFSSGQAGLGFSNFNTGSGLFPHGFGAVFLTMIAVIYSFQGAELVGIAAGECKEPGKNVPRVIKGISIRIIMFYVLAMIVLAGNIPAAEASVLESPFAHVFGKTGIPFAKDIMSFVVLTSALSAGNSALYACSRLLWSMAQDRQAPSWLGRLNAGGVPYNGVLITLLLACMSLLTESFAADTVYLWLMSSTGLTGCLIWMIIAWCQINFRREYIKLGGKIEALGFKTPFYPLVPIVAFALNLIVIVSLYFDESQRIVIYTGFPILFGIYAYYRLFLDKRQHNNALPLR</sequence>
<evidence type="ECO:0000256" key="4">
    <source>
        <dbReference type="ARBA" id="ARBA00022970"/>
    </source>
</evidence>
<gene>
    <name evidence="9" type="primary">rocC</name>
    <name evidence="9" type="ORF">SPTER_14770</name>
</gene>
<evidence type="ECO:0000259" key="8">
    <source>
        <dbReference type="Pfam" id="PF00324"/>
    </source>
</evidence>
<feature type="transmembrane region" description="Helical" evidence="7">
    <location>
        <begin position="65"/>
        <end position="92"/>
    </location>
</feature>
<dbReference type="GO" id="GO:0055085">
    <property type="term" value="P:transmembrane transport"/>
    <property type="evidence" value="ECO:0007669"/>
    <property type="project" value="InterPro"/>
</dbReference>
<feature type="transmembrane region" description="Helical" evidence="7">
    <location>
        <begin position="349"/>
        <end position="366"/>
    </location>
</feature>
<feature type="transmembrane region" description="Helical" evidence="7">
    <location>
        <begin position="35"/>
        <end position="53"/>
    </location>
</feature>
<evidence type="ECO:0000256" key="3">
    <source>
        <dbReference type="ARBA" id="ARBA00022692"/>
    </source>
</evidence>
<dbReference type="Pfam" id="PF00324">
    <property type="entry name" value="AA_permease"/>
    <property type="match status" value="1"/>
</dbReference>
<dbReference type="InterPro" id="IPR004840">
    <property type="entry name" value="Amino_acid_permease_CS"/>
</dbReference>
<dbReference type="PROSITE" id="PS00218">
    <property type="entry name" value="AMINO_ACID_PERMEASE_1"/>
    <property type="match status" value="1"/>
</dbReference>
<proteinExistence type="predicted"/>
<evidence type="ECO:0000256" key="6">
    <source>
        <dbReference type="ARBA" id="ARBA00023136"/>
    </source>
</evidence>
<feature type="transmembrane region" description="Helical" evidence="7">
    <location>
        <begin position="263"/>
        <end position="284"/>
    </location>
</feature>
<comment type="subcellular location">
    <subcellularLocation>
        <location evidence="1">Membrane</location>
        <topology evidence="1">Multi-pass membrane protein</topology>
    </subcellularLocation>
</comment>
<keyword evidence="5 7" id="KW-1133">Transmembrane helix</keyword>